<gene>
    <name evidence="6" type="ORF">HETSPECPRED_002761</name>
</gene>
<accession>A0A8H3F0L0</accession>
<dbReference type="Pfam" id="PF08427">
    <property type="entry name" value="ARMH3_C"/>
    <property type="match status" value="1"/>
</dbReference>
<evidence type="ECO:0000313" key="7">
    <source>
        <dbReference type="Proteomes" id="UP000664521"/>
    </source>
</evidence>
<evidence type="ECO:0000256" key="1">
    <source>
        <dbReference type="ARBA" id="ARBA00004370"/>
    </source>
</evidence>
<dbReference type="GO" id="GO:0005829">
    <property type="term" value="C:cytosol"/>
    <property type="evidence" value="ECO:0007669"/>
    <property type="project" value="TreeGrafter"/>
</dbReference>
<organism evidence="6 7">
    <name type="scientific">Heterodermia speciosa</name>
    <dbReference type="NCBI Taxonomy" id="116794"/>
    <lineage>
        <taxon>Eukaryota</taxon>
        <taxon>Fungi</taxon>
        <taxon>Dikarya</taxon>
        <taxon>Ascomycota</taxon>
        <taxon>Pezizomycotina</taxon>
        <taxon>Lecanoromycetes</taxon>
        <taxon>OSLEUM clade</taxon>
        <taxon>Lecanoromycetidae</taxon>
        <taxon>Caliciales</taxon>
        <taxon>Physciaceae</taxon>
        <taxon>Heterodermia</taxon>
    </lineage>
</organism>
<comment type="subcellular location">
    <subcellularLocation>
        <location evidence="1">Membrane</location>
    </subcellularLocation>
</comment>
<comment type="caution">
    <text evidence="6">The sequence shown here is derived from an EMBL/GenBank/DDBJ whole genome shotgun (WGS) entry which is preliminary data.</text>
</comment>
<dbReference type="OrthoDB" id="2012278at2759"/>
<reference evidence="6" key="1">
    <citation type="submission" date="2021-03" db="EMBL/GenBank/DDBJ databases">
        <authorList>
            <person name="Tagirdzhanova G."/>
        </authorList>
    </citation>
    <scope>NUCLEOTIDE SEQUENCE</scope>
</reference>
<evidence type="ECO:0000313" key="6">
    <source>
        <dbReference type="EMBL" id="CAF9916107.1"/>
    </source>
</evidence>
<keyword evidence="3" id="KW-1133">Transmembrane helix</keyword>
<evidence type="ECO:0000256" key="3">
    <source>
        <dbReference type="ARBA" id="ARBA00022989"/>
    </source>
</evidence>
<dbReference type="Proteomes" id="UP000664521">
    <property type="component" value="Unassembled WGS sequence"/>
</dbReference>
<dbReference type="GO" id="GO:0016020">
    <property type="term" value="C:membrane"/>
    <property type="evidence" value="ECO:0007669"/>
    <property type="project" value="UniProtKB-SubCell"/>
</dbReference>
<keyword evidence="4" id="KW-0472">Membrane</keyword>
<dbReference type="AlphaFoldDB" id="A0A8H3F0L0"/>
<feature type="domain" description="Armadillo-like helical" evidence="5">
    <location>
        <begin position="346"/>
        <end position="602"/>
    </location>
</feature>
<keyword evidence="7" id="KW-1185">Reference proteome</keyword>
<sequence length="605" mass="66897">MEASPLTHQARPSAFLPKIAQLYDDLFHDNDEDFGNSEGFWLEFFSLRPDRHETQQLFFRAIQQAKTGRAPLDENALDTLTVFLGTVLAKRYTNPSADIINVLAGLDEVDAVFLDFANTLEGILRQGRSFEHIQDVPTNPAVFKPILLLGLLANYNKFEFRNPYRLRLEEFVNESAIQKIVYGFGATCSLSRNRYAAIQDDVPEGWTVGSTLSYVGLGLLAPRKTTAPVLSAEEAKEAFGELPGPEASILLSAYDLTAANTLFTTTLLSSSPSTKGHEAPLSSFLSYTSYLLHHAYRSPRCALYGILSLSILRLILEDTSTAKLLTTPGTTLSIRLSRQVPPFLPPSPHPRAPISSLLDICIDSISHNLRIRLDCNLYHSILTLLHRTLTHLSSTRTRLPYHWSLLWQTLLSLLRFLTTYASSLTSQNSPESLHHLLTPLLCTLALAVSEGESFLPEAESYDDLFYKLVEAGSVLPKFKSAFFSPSSSSPSSLPTSTETSQSTAAINTLLHIVDHYHALLAAEKEKGRLGKTLEPREVGRVIRTGLETLDLPREGESGIGVGGNGSGNVSVFRGWAKWREGEERVFLKRVARAAVEDGRRVVDGR</sequence>
<protein>
    <recommendedName>
        <fullName evidence="5">Armadillo-like helical domain-containing protein</fullName>
    </recommendedName>
</protein>
<keyword evidence="2" id="KW-0812">Transmembrane</keyword>
<dbReference type="InterPro" id="IPR013636">
    <property type="entry name" value="ARMH3_C"/>
</dbReference>
<dbReference type="SMART" id="SM01158">
    <property type="entry name" value="DUF1741"/>
    <property type="match status" value="1"/>
</dbReference>
<evidence type="ECO:0000256" key="4">
    <source>
        <dbReference type="ARBA" id="ARBA00023136"/>
    </source>
</evidence>
<evidence type="ECO:0000256" key="2">
    <source>
        <dbReference type="ARBA" id="ARBA00022692"/>
    </source>
</evidence>
<dbReference type="EMBL" id="CAJPDS010000017">
    <property type="protein sequence ID" value="CAF9916107.1"/>
    <property type="molecule type" value="Genomic_DNA"/>
</dbReference>
<evidence type="ECO:0000259" key="5">
    <source>
        <dbReference type="SMART" id="SM01158"/>
    </source>
</evidence>
<dbReference type="PANTHER" id="PTHR13608">
    <property type="entry name" value="ARMADILLO-LIKE HELICAL DOMAIN-CONTAINING PROTEIN 3"/>
    <property type="match status" value="1"/>
</dbReference>
<proteinExistence type="predicted"/>
<dbReference type="InterPro" id="IPR039868">
    <property type="entry name" value="ARMD3-like"/>
</dbReference>
<dbReference type="PANTHER" id="PTHR13608:SF3">
    <property type="entry name" value="ARMADILLO-LIKE HELICAL DOMAIN-CONTAINING PROTEIN 3"/>
    <property type="match status" value="1"/>
</dbReference>
<name>A0A8H3F0L0_9LECA</name>